<evidence type="ECO:0008006" key="4">
    <source>
        <dbReference type="Google" id="ProtNLM"/>
    </source>
</evidence>
<gene>
    <name evidence="2" type="ORF">HNR42_001355</name>
</gene>
<dbReference type="Proteomes" id="UP000569951">
    <property type="component" value="Unassembled WGS sequence"/>
</dbReference>
<dbReference type="PROSITE" id="PS51257">
    <property type="entry name" value="PROKAR_LIPOPROTEIN"/>
    <property type="match status" value="1"/>
</dbReference>
<keyword evidence="3" id="KW-1185">Reference proteome</keyword>
<accession>A0A841I1I5</accession>
<reference evidence="2 3" key="1">
    <citation type="submission" date="2020-08" db="EMBL/GenBank/DDBJ databases">
        <title>Genomic Encyclopedia of Type Strains, Phase IV (KMG-IV): sequencing the most valuable type-strain genomes for metagenomic binning, comparative biology and taxonomic classification.</title>
        <authorList>
            <person name="Goeker M."/>
        </authorList>
    </citation>
    <scope>NUCLEOTIDE SEQUENCE [LARGE SCALE GENOMIC DNA]</scope>
    <source>
        <strain evidence="2 3">DSM 21458</strain>
    </source>
</reference>
<organism evidence="2 3">
    <name type="scientific">Deinobacterium chartae</name>
    <dbReference type="NCBI Taxonomy" id="521158"/>
    <lineage>
        <taxon>Bacteria</taxon>
        <taxon>Thermotogati</taxon>
        <taxon>Deinococcota</taxon>
        <taxon>Deinococci</taxon>
        <taxon>Deinococcales</taxon>
        <taxon>Deinococcaceae</taxon>
        <taxon>Deinobacterium</taxon>
    </lineage>
</organism>
<dbReference type="RefSeq" id="WP_183985849.1">
    <property type="nucleotide sequence ID" value="NZ_JACHHG010000004.1"/>
</dbReference>
<dbReference type="EMBL" id="JACHHG010000004">
    <property type="protein sequence ID" value="MBB6097932.1"/>
    <property type="molecule type" value="Genomic_DNA"/>
</dbReference>
<keyword evidence="1" id="KW-0732">Signal</keyword>
<dbReference type="AlphaFoldDB" id="A0A841I1I5"/>
<feature type="chain" id="PRO_5032332021" description="Lipoprotein" evidence="1">
    <location>
        <begin position="22"/>
        <end position="127"/>
    </location>
</feature>
<sequence>MKHLVLTLLLPGLLAACTVTTTTYPGGSTSAVVISLPSSRSVLNVYPGAYSVRRTPVGLGQVEFSVNRASTRQVFDHYDRQLRSQGWARRSQVVVSGRIEGRYYRGSSELRLEVYATGPGRYLISFD</sequence>
<protein>
    <recommendedName>
        <fullName evidence="4">Lipoprotein</fullName>
    </recommendedName>
</protein>
<evidence type="ECO:0000313" key="3">
    <source>
        <dbReference type="Proteomes" id="UP000569951"/>
    </source>
</evidence>
<name>A0A841I1I5_9DEIO</name>
<comment type="caution">
    <text evidence="2">The sequence shown here is derived from an EMBL/GenBank/DDBJ whole genome shotgun (WGS) entry which is preliminary data.</text>
</comment>
<evidence type="ECO:0000256" key="1">
    <source>
        <dbReference type="SAM" id="SignalP"/>
    </source>
</evidence>
<feature type="signal peptide" evidence="1">
    <location>
        <begin position="1"/>
        <end position="21"/>
    </location>
</feature>
<proteinExistence type="predicted"/>
<evidence type="ECO:0000313" key="2">
    <source>
        <dbReference type="EMBL" id="MBB6097932.1"/>
    </source>
</evidence>